<protein>
    <submittedName>
        <fullName evidence="1">O-antigen polysaccharide polymerase Wzy</fullName>
    </submittedName>
</protein>
<comment type="caution">
    <text evidence="1">The sequence shown here is derived from an EMBL/GenBank/DDBJ whole genome shotgun (WGS) entry which is preliminary data.</text>
</comment>
<evidence type="ECO:0000313" key="2">
    <source>
        <dbReference type="Proteomes" id="UP000292347"/>
    </source>
</evidence>
<gene>
    <name evidence="1" type="ORF">EO081_03095</name>
</gene>
<dbReference type="RefSeq" id="WP_129340460.1">
    <property type="nucleotide sequence ID" value="NZ_JACIDD010000005.1"/>
</dbReference>
<accession>A0A4Q2IZG9</accession>
<dbReference type="AlphaFoldDB" id="A0A4Q2IZG9"/>
<dbReference type="Pfam" id="PF14296">
    <property type="entry name" value="O-ag_pol_Wzy"/>
    <property type="match status" value="1"/>
</dbReference>
<keyword evidence="2" id="KW-1185">Reference proteome</keyword>
<organism evidence="1 2">
    <name type="scientific">Sphingomonas desiccabilis</name>
    <dbReference type="NCBI Taxonomy" id="429134"/>
    <lineage>
        <taxon>Bacteria</taxon>
        <taxon>Pseudomonadati</taxon>
        <taxon>Pseudomonadota</taxon>
        <taxon>Alphaproteobacteria</taxon>
        <taxon>Sphingomonadales</taxon>
        <taxon>Sphingomonadaceae</taxon>
        <taxon>Sphingomonas</taxon>
    </lineage>
</organism>
<dbReference type="EMBL" id="SDPT01000001">
    <property type="protein sequence ID" value="RXZ34674.1"/>
    <property type="molecule type" value="Genomic_DNA"/>
</dbReference>
<evidence type="ECO:0000313" key="1">
    <source>
        <dbReference type="EMBL" id="RXZ34674.1"/>
    </source>
</evidence>
<dbReference type="OrthoDB" id="4638484at2"/>
<name>A0A4Q2IZG9_9SPHN</name>
<proteinExistence type="predicted"/>
<dbReference type="InterPro" id="IPR029468">
    <property type="entry name" value="O-ag_pol_Wzy"/>
</dbReference>
<sequence>MKHLLALRPVFICIDILLMLIGCIGFYIVPAGFDPWVGWTCLIIFYTLSATLLSFPAGLTARLPVLLTTELAFTLFFFILFFLPYQQDLLGILDFAASTRLSYTYPRQANAALIIATLSYSAFHLGALLNRAKPAQGLPTPKESLGSYVIIDMILPLLLIFGCVGYKFAGFQPADTSRYSGQSAGTEAGSVVADGLYTVILTLCLLVITRFIVVRARGSRGAPMLWLGMLAVIVWSLQILIAGDRNNFLIVALAGFGGMASLLVRVRLPMVLMSIVLAFSVYNAIEVIRMAPAEDVTSVLTTLENSSAKQDERESSFNTTTITLRAALEIVPATIGFAKGSFFANGVLGIVPLVRGYINPDPRFNTTSSLITYYTIGPYAGWSVGTNVISDTYINFGLAGVVICSLGIGLLIGTTRKAVQRHGLGTRTAFLFIGTIGLIGEMPRYTLDSPIRIVVWGYAILFVLEATVGLHRRTQAMTDNHATSR</sequence>
<dbReference type="Proteomes" id="UP000292347">
    <property type="component" value="Unassembled WGS sequence"/>
</dbReference>
<reference evidence="1 2" key="1">
    <citation type="submission" date="2019-01" db="EMBL/GenBank/DDBJ databases">
        <title>Sphingomonas mucosissima sp. nov. and Sphingomonas desiccabilis sp. nov., from biological soil crusts in the Colorado Plateau, USA.</title>
        <authorList>
            <person name="Zhu D."/>
        </authorList>
    </citation>
    <scope>NUCLEOTIDE SEQUENCE [LARGE SCALE GENOMIC DNA]</scope>
    <source>
        <strain evidence="1 2">CP1D</strain>
    </source>
</reference>